<evidence type="ECO:0000313" key="16">
    <source>
        <dbReference type="EMBL" id="KAJ3656659.1"/>
    </source>
</evidence>
<evidence type="ECO:0000256" key="11">
    <source>
        <dbReference type="ARBA" id="ARBA00023157"/>
    </source>
</evidence>
<evidence type="ECO:0000256" key="4">
    <source>
        <dbReference type="ARBA" id="ARBA00021721"/>
    </source>
</evidence>
<comment type="subcellular location">
    <subcellularLocation>
        <location evidence="2">Secreted</location>
    </subcellularLocation>
</comment>
<comment type="caution">
    <text evidence="16">The sequence shown here is derived from an EMBL/GenBank/DDBJ whole genome shotgun (WGS) entry which is preliminary data.</text>
</comment>
<evidence type="ECO:0000256" key="12">
    <source>
        <dbReference type="ARBA" id="ARBA00029903"/>
    </source>
</evidence>
<dbReference type="SUPFAM" id="SSF48619">
    <property type="entry name" value="Phospholipase A2, PLA2"/>
    <property type="match status" value="1"/>
</dbReference>
<dbReference type="AlphaFoldDB" id="A0AA38IKQ6"/>
<feature type="coiled-coil region" evidence="13">
    <location>
        <begin position="89"/>
        <end position="123"/>
    </location>
</feature>
<dbReference type="GO" id="GO:0046872">
    <property type="term" value="F:metal ion binding"/>
    <property type="evidence" value="ECO:0007669"/>
    <property type="project" value="UniProtKB-KW"/>
</dbReference>
<dbReference type="CDD" id="cd04704">
    <property type="entry name" value="PLA2_bee_venom_like"/>
    <property type="match status" value="1"/>
</dbReference>
<dbReference type="GO" id="GO:0004623">
    <property type="term" value="F:phospholipase A2 activity"/>
    <property type="evidence" value="ECO:0007669"/>
    <property type="project" value="UniProtKB-EC"/>
</dbReference>
<protein>
    <recommendedName>
        <fullName evidence="4">Phospholipase A2</fullName>
        <ecNumber evidence="3">3.1.1.4</ecNumber>
    </recommendedName>
    <alternativeName>
        <fullName evidence="12">Phosphatidylcholine 2-acylhydrolase</fullName>
    </alternativeName>
</protein>
<keyword evidence="11" id="KW-1015">Disulfide bond</keyword>
<evidence type="ECO:0000259" key="15">
    <source>
        <dbReference type="Pfam" id="PF05826"/>
    </source>
</evidence>
<evidence type="ECO:0000256" key="3">
    <source>
        <dbReference type="ARBA" id="ARBA00013278"/>
    </source>
</evidence>
<dbReference type="InterPro" id="IPR036444">
    <property type="entry name" value="PLipase_A2_dom_sf"/>
</dbReference>
<feature type="domain" description="Phospholipase A2-like central" evidence="15">
    <location>
        <begin position="370"/>
        <end position="465"/>
    </location>
</feature>
<accession>A0AA38IKQ6</accession>
<evidence type="ECO:0000256" key="8">
    <source>
        <dbReference type="ARBA" id="ARBA00022837"/>
    </source>
</evidence>
<dbReference type="InterPro" id="IPR016090">
    <property type="entry name" value="PLA2-like_dom"/>
</dbReference>
<dbReference type="FunFam" id="1.20.90.10:FF:000002">
    <property type="entry name" value="Phospholipase A2 group III"/>
    <property type="match status" value="1"/>
</dbReference>
<dbReference type="GO" id="GO:0016042">
    <property type="term" value="P:lipid catabolic process"/>
    <property type="evidence" value="ECO:0007669"/>
    <property type="project" value="UniProtKB-KW"/>
</dbReference>
<feature type="region of interest" description="Disordered" evidence="14">
    <location>
        <begin position="279"/>
        <end position="316"/>
    </location>
</feature>
<dbReference type="GO" id="GO:0006644">
    <property type="term" value="P:phospholipid metabolic process"/>
    <property type="evidence" value="ECO:0007669"/>
    <property type="project" value="InterPro"/>
</dbReference>
<dbReference type="PANTHER" id="PTHR12253">
    <property type="entry name" value="RH14732P"/>
    <property type="match status" value="1"/>
</dbReference>
<evidence type="ECO:0000256" key="10">
    <source>
        <dbReference type="ARBA" id="ARBA00023098"/>
    </source>
</evidence>
<keyword evidence="10" id="KW-0443">Lipid metabolism</keyword>
<evidence type="ECO:0000256" key="9">
    <source>
        <dbReference type="ARBA" id="ARBA00022963"/>
    </source>
</evidence>
<organism evidence="16 17">
    <name type="scientific">Zophobas morio</name>
    <dbReference type="NCBI Taxonomy" id="2755281"/>
    <lineage>
        <taxon>Eukaryota</taxon>
        <taxon>Metazoa</taxon>
        <taxon>Ecdysozoa</taxon>
        <taxon>Arthropoda</taxon>
        <taxon>Hexapoda</taxon>
        <taxon>Insecta</taxon>
        <taxon>Pterygota</taxon>
        <taxon>Neoptera</taxon>
        <taxon>Endopterygota</taxon>
        <taxon>Coleoptera</taxon>
        <taxon>Polyphaga</taxon>
        <taxon>Cucujiformia</taxon>
        <taxon>Tenebrionidae</taxon>
        <taxon>Zophobas</taxon>
    </lineage>
</organism>
<keyword evidence="8" id="KW-0106">Calcium</keyword>
<evidence type="ECO:0000256" key="6">
    <source>
        <dbReference type="ARBA" id="ARBA00022723"/>
    </source>
</evidence>
<keyword evidence="5" id="KW-0964">Secreted</keyword>
<evidence type="ECO:0000256" key="1">
    <source>
        <dbReference type="ARBA" id="ARBA00001913"/>
    </source>
</evidence>
<evidence type="ECO:0000256" key="13">
    <source>
        <dbReference type="SAM" id="Coils"/>
    </source>
</evidence>
<dbReference type="Proteomes" id="UP001168821">
    <property type="component" value="Unassembled WGS sequence"/>
</dbReference>
<gene>
    <name evidence="16" type="ORF">Zmor_015715</name>
</gene>
<evidence type="ECO:0000313" key="17">
    <source>
        <dbReference type="Proteomes" id="UP001168821"/>
    </source>
</evidence>
<keyword evidence="13" id="KW-0175">Coiled coil</keyword>
<dbReference type="InterPro" id="IPR033113">
    <property type="entry name" value="PLA2_histidine"/>
</dbReference>
<feature type="compositionally biased region" description="Basic and acidic residues" evidence="14">
    <location>
        <begin position="291"/>
        <end position="300"/>
    </location>
</feature>
<keyword evidence="9" id="KW-0442">Lipid degradation</keyword>
<comment type="cofactor">
    <cofactor evidence="1">
        <name>Ca(2+)</name>
        <dbReference type="ChEBI" id="CHEBI:29108"/>
    </cofactor>
</comment>
<dbReference type="Pfam" id="PF05826">
    <property type="entry name" value="Phospholip_A2_2"/>
    <property type="match status" value="1"/>
</dbReference>
<evidence type="ECO:0000256" key="7">
    <source>
        <dbReference type="ARBA" id="ARBA00022801"/>
    </source>
</evidence>
<keyword evidence="6" id="KW-0479">Metal-binding</keyword>
<dbReference type="Gene3D" id="1.20.90.10">
    <property type="entry name" value="Phospholipase A2 domain"/>
    <property type="match status" value="1"/>
</dbReference>
<evidence type="ECO:0000256" key="5">
    <source>
        <dbReference type="ARBA" id="ARBA00022525"/>
    </source>
</evidence>
<sequence length="501" mass="56818">MLQQKVVSDVAPTANGDKICKRCNLKAVNAIITCVKCKEVYHKSCVHVLSNRGKKCELLGENEMMCFKHYTPLPLSEDEMSIGMSENGAESQEAIITKLRTENEALRTELSYLKNELRQLESSINQQLEGERFVKTNTSDSDTKSLVDELKNELFHHFTKFKNEINKTIEHKFSEIHSITENLQAKPKFSDIVKKQDVVIIKPKTNQTSKVTLESIQQTIDPVAEDIGVNHVKRLRNGSVVIGCNKKEDITKLHNISTQKLGEDYTIRKSGLRNPPIKIAASEDWGEPEVPAEHSFRDTENDNNNPTSEQKEHGTLDFIGRDIVRGVSRTYKKIKEKIRKTFSSETKGLDCNKTLAGGSTQSFKTNIAAIYPGTKWCGDGNISKSFDDLGKHSKADSCCREHDICPENMDADSTKYGLMNTGLFTRSHCDCDKRFYECLKNADSFVANSIGYTYFTILGPQCFKQDYPIMDCLEERRGKCEEYLTDTDGEKIYQWFDSPVY</sequence>
<dbReference type="GO" id="GO:0050482">
    <property type="term" value="P:arachidonate secretion"/>
    <property type="evidence" value="ECO:0007669"/>
    <property type="project" value="InterPro"/>
</dbReference>
<dbReference type="PROSITE" id="PS00118">
    <property type="entry name" value="PA2_HIS"/>
    <property type="match status" value="1"/>
</dbReference>
<proteinExistence type="predicted"/>
<evidence type="ECO:0000256" key="14">
    <source>
        <dbReference type="SAM" id="MobiDB-lite"/>
    </source>
</evidence>
<dbReference type="EC" id="3.1.1.4" evidence="3"/>
<keyword evidence="7" id="KW-0378">Hydrolase</keyword>
<dbReference type="EMBL" id="JALNTZ010000004">
    <property type="protein sequence ID" value="KAJ3656659.1"/>
    <property type="molecule type" value="Genomic_DNA"/>
</dbReference>
<keyword evidence="17" id="KW-1185">Reference proteome</keyword>
<evidence type="ECO:0000256" key="2">
    <source>
        <dbReference type="ARBA" id="ARBA00004613"/>
    </source>
</evidence>
<dbReference type="GO" id="GO:0005576">
    <property type="term" value="C:extracellular region"/>
    <property type="evidence" value="ECO:0007669"/>
    <property type="project" value="UniProtKB-SubCell"/>
</dbReference>
<reference evidence="16" key="1">
    <citation type="journal article" date="2023" name="G3 (Bethesda)">
        <title>Whole genome assemblies of Zophobas morio and Tenebrio molitor.</title>
        <authorList>
            <person name="Kaur S."/>
            <person name="Stinson S.A."/>
            <person name="diCenzo G.C."/>
        </authorList>
    </citation>
    <scope>NUCLEOTIDE SEQUENCE</scope>
    <source>
        <strain evidence="16">QUZm001</strain>
    </source>
</reference>
<name>A0AA38IKQ6_9CUCU</name>